<comment type="caution">
    <text evidence="3">The sequence shown here is derived from an EMBL/GenBank/DDBJ whole genome shotgun (WGS) entry which is preliminary data.</text>
</comment>
<sequence length="183" mass="20527">MTTKLSEYELEGGIFATMVKPMKKKLKKHFERIPLIITCAAALNPSFNVHGVEFLIESISTDLEFFDDSYASKAKKMVQRLFGSGRVLSIQRTRLTPKSLEMCVYLKDHLDAQERKQDESTLETPVDFEEEILDAEVQENKVIPLSDEEIALDAASSGGSMSGPSSEGEEAADYGYDVYHDNY</sequence>
<reference evidence="3" key="1">
    <citation type="journal article" date="2019" name="Sci. Rep.">
        <title>Draft genome of Tanacetum cinerariifolium, the natural source of mosquito coil.</title>
        <authorList>
            <person name="Yamashiro T."/>
            <person name="Shiraishi A."/>
            <person name="Satake H."/>
            <person name="Nakayama K."/>
        </authorList>
    </citation>
    <scope>NUCLEOTIDE SEQUENCE</scope>
</reference>
<name>A0A6L2P147_TANCI</name>
<dbReference type="Pfam" id="PF14372">
    <property type="entry name" value="hAT-like_RNase-H"/>
    <property type="match status" value="1"/>
</dbReference>
<dbReference type="EMBL" id="BKCJ010010239">
    <property type="protein sequence ID" value="GEU90695.1"/>
    <property type="molecule type" value="Genomic_DNA"/>
</dbReference>
<feature type="domain" description="hAT-like transposase RNase-H fold" evidence="2">
    <location>
        <begin position="13"/>
        <end position="82"/>
    </location>
</feature>
<dbReference type="GO" id="GO:0003677">
    <property type="term" value="F:DNA binding"/>
    <property type="evidence" value="ECO:0007669"/>
    <property type="project" value="InterPro"/>
</dbReference>
<organism evidence="3">
    <name type="scientific">Tanacetum cinerariifolium</name>
    <name type="common">Dalmatian daisy</name>
    <name type="synonym">Chrysanthemum cinerariifolium</name>
    <dbReference type="NCBI Taxonomy" id="118510"/>
    <lineage>
        <taxon>Eukaryota</taxon>
        <taxon>Viridiplantae</taxon>
        <taxon>Streptophyta</taxon>
        <taxon>Embryophyta</taxon>
        <taxon>Tracheophyta</taxon>
        <taxon>Spermatophyta</taxon>
        <taxon>Magnoliopsida</taxon>
        <taxon>eudicotyledons</taxon>
        <taxon>Gunneridae</taxon>
        <taxon>Pentapetalae</taxon>
        <taxon>asterids</taxon>
        <taxon>campanulids</taxon>
        <taxon>Asterales</taxon>
        <taxon>Asteraceae</taxon>
        <taxon>Asteroideae</taxon>
        <taxon>Anthemideae</taxon>
        <taxon>Anthemidinae</taxon>
        <taxon>Tanacetum</taxon>
    </lineage>
</organism>
<gene>
    <name evidence="3" type="ORF">Tci_062673</name>
</gene>
<feature type="compositionally biased region" description="Low complexity" evidence="1">
    <location>
        <begin position="154"/>
        <end position="166"/>
    </location>
</feature>
<dbReference type="InterPro" id="IPR025525">
    <property type="entry name" value="hAT-like_transposase_RNase-H"/>
</dbReference>
<proteinExistence type="predicted"/>
<protein>
    <submittedName>
        <fullName evidence="3">Zinc finger BED domain-containing protein RICESLEEPER 2</fullName>
    </submittedName>
</protein>
<evidence type="ECO:0000313" key="3">
    <source>
        <dbReference type="EMBL" id="GEU90695.1"/>
    </source>
</evidence>
<accession>A0A6L2P147</accession>
<dbReference type="AlphaFoldDB" id="A0A6L2P147"/>
<evidence type="ECO:0000259" key="2">
    <source>
        <dbReference type="Pfam" id="PF14372"/>
    </source>
</evidence>
<evidence type="ECO:0000256" key="1">
    <source>
        <dbReference type="SAM" id="MobiDB-lite"/>
    </source>
</evidence>
<feature type="region of interest" description="Disordered" evidence="1">
    <location>
        <begin position="153"/>
        <end position="183"/>
    </location>
</feature>